<dbReference type="InterPro" id="IPR027417">
    <property type="entry name" value="P-loop_NTPase"/>
</dbReference>
<dbReference type="EMBL" id="BK014762">
    <property type="protein sequence ID" value="DAD74553.1"/>
    <property type="molecule type" value="Genomic_DNA"/>
</dbReference>
<proteinExistence type="predicted"/>
<dbReference type="SUPFAM" id="SSF52540">
    <property type="entry name" value="P-loop containing nucleoside triphosphate hydrolases"/>
    <property type="match status" value="1"/>
</dbReference>
<accession>A0A8S5LWX7</accession>
<keyword evidence="1" id="KW-0547">Nucleotide-binding</keyword>
<reference evidence="1" key="1">
    <citation type="journal article" date="2021" name="Proc. Natl. Acad. Sci. U.S.A.">
        <title>A Catalog of Tens of Thousands of Viruses from Human Metagenomes Reveals Hidden Associations with Chronic Diseases.</title>
        <authorList>
            <person name="Tisza M.J."/>
            <person name="Buck C.B."/>
        </authorList>
    </citation>
    <scope>NUCLEOTIDE SEQUENCE</scope>
    <source>
        <strain evidence="1">CtZgq1</strain>
    </source>
</reference>
<protein>
    <submittedName>
        <fullName evidence="1">Replicative helicase</fullName>
    </submittedName>
</protein>
<organism evidence="1">
    <name type="scientific">Myoviridae sp. ctZgq1</name>
    <dbReference type="NCBI Taxonomy" id="2826666"/>
    <lineage>
        <taxon>Viruses</taxon>
        <taxon>Duplodnaviria</taxon>
        <taxon>Heunggongvirae</taxon>
        <taxon>Uroviricota</taxon>
        <taxon>Caudoviricetes</taxon>
    </lineage>
</organism>
<sequence length="199" mass="22918">MRPKRKSISSESLNLIGIPKKFHNAKLDDVSEKTKSRKNLKEFVRKYIEDLENWKLEKGIFFFGSNGVGKTYLSSIILKHAYICRYTCYRITFANYSDLYTRVWSGRSLDEKTELEEKLYQYKGCEILVLEEIGKNIDSTISTPILEDLLRYREDKGLITIICTNMTLDGVKELYGESVCSLIKGATVPIKIVGDDFRG</sequence>
<keyword evidence="1" id="KW-0067">ATP-binding</keyword>
<keyword evidence="1" id="KW-0347">Helicase</keyword>
<evidence type="ECO:0000313" key="1">
    <source>
        <dbReference type="EMBL" id="DAD74553.1"/>
    </source>
</evidence>
<name>A0A8S5LWX7_9CAUD</name>
<dbReference type="Gene3D" id="3.40.50.300">
    <property type="entry name" value="P-loop containing nucleotide triphosphate hydrolases"/>
    <property type="match status" value="1"/>
</dbReference>
<dbReference type="CDD" id="cd00009">
    <property type="entry name" value="AAA"/>
    <property type="match status" value="1"/>
</dbReference>
<keyword evidence="1" id="KW-0378">Hydrolase</keyword>
<dbReference type="GO" id="GO:0004386">
    <property type="term" value="F:helicase activity"/>
    <property type="evidence" value="ECO:0007669"/>
    <property type="project" value="UniProtKB-KW"/>
</dbReference>
<dbReference type="GO" id="GO:0005524">
    <property type="term" value="F:ATP binding"/>
    <property type="evidence" value="ECO:0007669"/>
    <property type="project" value="InterPro"/>
</dbReference>